<comment type="caution">
    <text evidence="1">The sequence shown here is derived from an EMBL/GenBank/DDBJ whole genome shotgun (WGS) entry which is preliminary data.</text>
</comment>
<gene>
    <name evidence="1" type="ORF">HKB35_31255</name>
</gene>
<sequence length="30" mass="3414">MEMLQGGRDNAIYRTGDRVSRPANSWTMTV</sequence>
<name>A0A7Y0N2W8_VIBAL</name>
<proteinExistence type="predicted"/>
<reference evidence="1 2" key="1">
    <citation type="submission" date="2020-04" db="EMBL/GenBank/DDBJ databases">
        <title>Whole-genome sequencing of Vibrio spp. from China reveals different genetic environments of blaCTX-M-14 among diverse lineages.</title>
        <authorList>
            <person name="Zheng Z."/>
            <person name="Ye L."/>
            <person name="Chen S."/>
        </authorList>
    </citation>
    <scope>NUCLEOTIDE SEQUENCE [LARGE SCALE GENOMIC DNA]</scope>
    <source>
        <strain evidence="1 2">Vb1636</strain>
    </source>
</reference>
<dbReference type="AlphaFoldDB" id="A0A7Y0N2W8"/>
<dbReference type="EMBL" id="JABCMA010001339">
    <property type="protein sequence ID" value="NMR78058.1"/>
    <property type="molecule type" value="Genomic_DNA"/>
</dbReference>
<protein>
    <submittedName>
        <fullName evidence="1">Phosphotransferase</fullName>
    </submittedName>
</protein>
<dbReference type="Proteomes" id="UP000565155">
    <property type="component" value="Unassembled WGS sequence"/>
</dbReference>
<evidence type="ECO:0000313" key="2">
    <source>
        <dbReference type="Proteomes" id="UP000565155"/>
    </source>
</evidence>
<feature type="non-terminal residue" evidence="1">
    <location>
        <position position="30"/>
    </location>
</feature>
<organism evidence="1 2">
    <name type="scientific">Vibrio alginolyticus</name>
    <dbReference type="NCBI Taxonomy" id="663"/>
    <lineage>
        <taxon>Bacteria</taxon>
        <taxon>Pseudomonadati</taxon>
        <taxon>Pseudomonadota</taxon>
        <taxon>Gammaproteobacteria</taxon>
        <taxon>Vibrionales</taxon>
        <taxon>Vibrionaceae</taxon>
        <taxon>Vibrio</taxon>
    </lineage>
</organism>
<keyword evidence="1" id="KW-0808">Transferase</keyword>
<accession>A0A7Y0N2W8</accession>
<dbReference type="GO" id="GO:0016740">
    <property type="term" value="F:transferase activity"/>
    <property type="evidence" value="ECO:0007669"/>
    <property type="project" value="UniProtKB-KW"/>
</dbReference>
<evidence type="ECO:0000313" key="1">
    <source>
        <dbReference type="EMBL" id="NMR78058.1"/>
    </source>
</evidence>